<evidence type="ECO:0000256" key="1">
    <source>
        <dbReference type="SAM" id="MobiDB-lite"/>
    </source>
</evidence>
<proteinExistence type="predicted"/>
<dbReference type="Proteomes" id="UP001151699">
    <property type="component" value="Chromosome B"/>
</dbReference>
<protein>
    <submittedName>
        <fullName evidence="3">ARL14 effector protein</fullName>
    </submittedName>
</protein>
<feature type="region of interest" description="Disordered" evidence="1">
    <location>
        <begin position="1"/>
        <end position="26"/>
    </location>
</feature>
<evidence type="ECO:0000313" key="3">
    <source>
        <dbReference type="EMBL" id="KAJ6640600.1"/>
    </source>
</evidence>
<dbReference type="EMBL" id="WJQU01000002">
    <property type="protein sequence ID" value="KAJ6640600.1"/>
    <property type="molecule type" value="Genomic_DNA"/>
</dbReference>
<dbReference type="OrthoDB" id="5984406at2759"/>
<dbReference type="AlphaFoldDB" id="A0A9Q0S1Z5"/>
<dbReference type="Pfam" id="PF14949">
    <property type="entry name" value="ARF7EP_C"/>
    <property type="match status" value="1"/>
</dbReference>
<organism evidence="3 4">
    <name type="scientific">Pseudolycoriella hygida</name>
    <dbReference type="NCBI Taxonomy" id="35572"/>
    <lineage>
        <taxon>Eukaryota</taxon>
        <taxon>Metazoa</taxon>
        <taxon>Ecdysozoa</taxon>
        <taxon>Arthropoda</taxon>
        <taxon>Hexapoda</taxon>
        <taxon>Insecta</taxon>
        <taxon>Pterygota</taxon>
        <taxon>Neoptera</taxon>
        <taxon>Endopterygota</taxon>
        <taxon>Diptera</taxon>
        <taxon>Nematocera</taxon>
        <taxon>Sciaroidea</taxon>
        <taxon>Sciaridae</taxon>
        <taxon>Pseudolycoriella</taxon>
    </lineage>
</organism>
<feature type="domain" description="ARF7 effector protein C-terminal" evidence="2">
    <location>
        <begin position="3"/>
        <end position="82"/>
    </location>
</feature>
<name>A0A9Q0S1Z5_9DIPT</name>
<reference evidence="3" key="1">
    <citation type="submission" date="2022-07" db="EMBL/GenBank/DDBJ databases">
        <authorList>
            <person name="Trinca V."/>
            <person name="Uliana J.V.C."/>
            <person name="Torres T.T."/>
            <person name="Ward R.J."/>
            <person name="Monesi N."/>
        </authorList>
    </citation>
    <scope>NUCLEOTIDE SEQUENCE</scope>
    <source>
        <strain evidence="3">HSMRA1968</strain>
        <tissue evidence="3">Whole embryos</tissue>
    </source>
</reference>
<evidence type="ECO:0000313" key="4">
    <source>
        <dbReference type="Proteomes" id="UP001151699"/>
    </source>
</evidence>
<gene>
    <name evidence="3" type="primary">Arl14ep_1</name>
    <name evidence="3" type="ORF">Bhyg_05531</name>
</gene>
<accession>A0A9Q0S1Z5</accession>
<dbReference type="PANTHER" id="PTHR46536:SF3">
    <property type="entry name" value="ARF7 EFFECTOR PROTEIN C-TERMINAL DOMAIN-CONTAINING PROTEIN"/>
    <property type="match status" value="1"/>
</dbReference>
<feature type="compositionally biased region" description="Basic residues" evidence="1">
    <location>
        <begin position="1"/>
        <end position="13"/>
    </location>
</feature>
<dbReference type="PANTHER" id="PTHR46536">
    <property type="entry name" value="ARL14 EFFECTOR PROTEIN"/>
    <property type="match status" value="1"/>
</dbReference>
<sequence length="96" mass="11058">MWKSSRERRKLTRKSYGVNQTVPSRSNSLFDEHGRYRSTNADLCDCLEDCPGCHYPCPQCSSPKCGPVCRVNRRWAFEVIEHDGKDLVIHNKNSLS</sequence>
<dbReference type="InterPro" id="IPR029264">
    <property type="entry name" value="ARF7EP_C"/>
</dbReference>
<comment type="caution">
    <text evidence="3">The sequence shown here is derived from an EMBL/GenBank/DDBJ whole genome shotgun (WGS) entry which is preliminary data.</text>
</comment>
<keyword evidence="4" id="KW-1185">Reference proteome</keyword>
<evidence type="ECO:0000259" key="2">
    <source>
        <dbReference type="Pfam" id="PF14949"/>
    </source>
</evidence>
<feature type="compositionally biased region" description="Polar residues" evidence="1">
    <location>
        <begin position="17"/>
        <end position="26"/>
    </location>
</feature>